<feature type="compositionally biased region" description="Polar residues" evidence="1">
    <location>
        <begin position="94"/>
        <end position="110"/>
    </location>
</feature>
<feature type="region of interest" description="Disordered" evidence="1">
    <location>
        <begin position="94"/>
        <end position="133"/>
    </location>
</feature>
<dbReference type="Proteomes" id="UP000772434">
    <property type="component" value="Unassembled WGS sequence"/>
</dbReference>
<proteinExistence type="predicted"/>
<accession>A0A9P5UEP6</accession>
<dbReference type="EMBL" id="JADNRY010000006">
    <property type="protein sequence ID" value="KAF9076442.1"/>
    <property type="molecule type" value="Genomic_DNA"/>
</dbReference>
<comment type="caution">
    <text evidence="2">The sequence shown here is derived from an EMBL/GenBank/DDBJ whole genome shotgun (WGS) entry which is preliminary data.</text>
</comment>
<sequence>MLSNRPAPQTNVHKHTLKTPSRALAENRLATGTVNGKKALQTPFQSKTPFQKPLFTEADTQLKGGVRAPARPFLDKTPFPNRIATAVNFQNPIQTPFLHTSTPDSAQRPSSTRRHVRVPRKSQKFETPVNTQNHWDISDDNIPVVAQEPPKVYVPEDDFDEIEYMPPNTLDLPYQPPFDFEMPDYKVLGKSFMDASRKGAFYEPIPDVEIDIKPEDIELCNIDLDFSTIPNDDPFLDLRGVQTIRAVAASKPKSTFTSGARPVPVPTRTALAGIPSSRPLIPKTSRPGTSASLRAPSRVVSRATTISTSKTTIGRPMSAVSHEPARTATVSRNNTTVAAPTKVSSRSAAPSARHNTSMFAQKPTVPRPVAVKPAVTSVSSGRSVSAGSRVAVSKAKAMVPELIVLNTDNIATPTEDFMFDV</sequence>
<feature type="compositionally biased region" description="Basic residues" evidence="1">
    <location>
        <begin position="111"/>
        <end position="122"/>
    </location>
</feature>
<name>A0A9P5UEP6_9AGAR</name>
<evidence type="ECO:0000313" key="3">
    <source>
        <dbReference type="Proteomes" id="UP000772434"/>
    </source>
</evidence>
<evidence type="ECO:0000313" key="2">
    <source>
        <dbReference type="EMBL" id="KAF9076442.1"/>
    </source>
</evidence>
<dbReference type="AlphaFoldDB" id="A0A9P5UEP6"/>
<dbReference type="OrthoDB" id="3266915at2759"/>
<keyword evidence="3" id="KW-1185">Reference proteome</keyword>
<evidence type="ECO:0000256" key="1">
    <source>
        <dbReference type="SAM" id="MobiDB-lite"/>
    </source>
</evidence>
<protein>
    <submittedName>
        <fullName evidence="2">Uncharacterized protein</fullName>
    </submittedName>
</protein>
<feature type="region of interest" description="Disordered" evidence="1">
    <location>
        <begin position="273"/>
        <end position="305"/>
    </location>
</feature>
<organism evidence="2 3">
    <name type="scientific">Rhodocollybia butyracea</name>
    <dbReference type="NCBI Taxonomy" id="206335"/>
    <lineage>
        <taxon>Eukaryota</taxon>
        <taxon>Fungi</taxon>
        <taxon>Dikarya</taxon>
        <taxon>Basidiomycota</taxon>
        <taxon>Agaricomycotina</taxon>
        <taxon>Agaricomycetes</taxon>
        <taxon>Agaricomycetidae</taxon>
        <taxon>Agaricales</taxon>
        <taxon>Marasmiineae</taxon>
        <taxon>Omphalotaceae</taxon>
        <taxon>Rhodocollybia</taxon>
    </lineage>
</organism>
<reference evidence="2" key="1">
    <citation type="submission" date="2020-11" db="EMBL/GenBank/DDBJ databases">
        <authorList>
            <consortium name="DOE Joint Genome Institute"/>
            <person name="Ahrendt S."/>
            <person name="Riley R."/>
            <person name="Andreopoulos W."/>
            <person name="Labutti K."/>
            <person name="Pangilinan J."/>
            <person name="Ruiz-Duenas F.J."/>
            <person name="Barrasa J.M."/>
            <person name="Sanchez-Garcia M."/>
            <person name="Camarero S."/>
            <person name="Miyauchi S."/>
            <person name="Serrano A."/>
            <person name="Linde D."/>
            <person name="Babiker R."/>
            <person name="Drula E."/>
            <person name="Ayuso-Fernandez I."/>
            <person name="Pacheco R."/>
            <person name="Padilla G."/>
            <person name="Ferreira P."/>
            <person name="Barriuso J."/>
            <person name="Kellner H."/>
            <person name="Castanera R."/>
            <person name="Alfaro M."/>
            <person name="Ramirez L."/>
            <person name="Pisabarro A.G."/>
            <person name="Kuo A."/>
            <person name="Tritt A."/>
            <person name="Lipzen A."/>
            <person name="He G."/>
            <person name="Yan M."/>
            <person name="Ng V."/>
            <person name="Cullen D."/>
            <person name="Martin F."/>
            <person name="Rosso M.-N."/>
            <person name="Henrissat B."/>
            <person name="Hibbett D."/>
            <person name="Martinez A.T."/>
            <person name="Grigoriev I.V."/>
        </authorList>
    </citation>
    <scope>NUCLEOTIDE SEQUENCE</scope>
    <source>
        <strain evidence="2">AH 40177</strain>
    </source>
</reference>
<gene>
    <name evidence="2" type="ORF">BDP27DRAFT_1313325</name>
</gene>